<evidence type="ECO:0000313" key="2">
    <source>
        <dbReference type="EMBL" id="KAJ8882151.1"/>
    </source>
</evidence>
<dbReference type="Proteomes" id="UP001159363">
    <property type="component" value="Chromosome 5"/>
</dbReference>
<dbReference type="EMBL" id="JARBHB010000006">
    <property type="protein sequence ID" value="KAJ8882151.1"/>
    <property type="molecule type" value="Genomic_DNA"/>
</dbReference>
<dbReference type="PANTHER" id="PTHR10773">
    <property type="entry name" value="DNA-DIRECTED RNA POLYMERASES I, II, AND III SUBUNIT RPABC2"/>
    <property type="match status" value="1"/>
</dbReference>
<organism evidence="2 3">
    <name type="scientific">Dryococelus australis</name>
    <dbReference type="NCBI Taxonomy" id="614101"/>
    <lineage>
        <taxon>Eukaryota</taxon>
        <taxon>Metazoa</taxon>
        <taxon>Ecdysozoa</taxon>
        <taxon>Arthropoda</taxon>
        <taxon>Hexapoda</taxon>
        <taxon>Insecta</taxon>
        <taxon>Pterygota</taxon>
        <taxon>Neoptera</taxon>
        <taxon>Polyneoptera</taxon>
        <taxon>Phasmatodea</taxon>
        <taxon>Verophasmatodea</taxon>
        <taxon>Anareolatae</taxon>
        <taxon>Phasmatidae</taxon>
        <taxon>Eurycanthinae</taxon>
        <taxon>Dryococelus</taxon>
    </lineage>
</organism>
<accession>A0ABQ9HCU8</accession>
<evidence type="ECO:0000256" key="1">
    <source>
        <dbReference type="SAM" id="MobiDB-lite"/>
    </source>
</evidence>
<gene>
    <name evidence="2" type="ORF">PR048_018639</name>
</gene>
<comment type="caution">
    <text evidence="2">The sequence shown here is derived from an EMBL/GenBank/DDBJ whole genome shotgun (WGS) entry which is preliminary data.</text>
</comment>
<reference evidence="2 3" key="1">
    <citation type="submission" date="2023-02" db="EMBL/GenBank/DDBJ databases">
        <title>LHISI_Scaffold_Assembly.</title>
        <authorList>
            <person name="Stuart O.P."/>
            <person name="Cleave R."/>
            <person name="Magrath M.J.L."/>
            <person name="Mikheyev A.S."/>
        </authorList>
    </citation>
    <scope>NUCLEOTIDE SEQUENCE [LARGE SCALE GENOMIC DNA]</scope>
    <source>
        <strain evidence="2">Daus_M_001</strain>
        <tissue evidence="2">Leg muscle</tissue>
    </source>
</reference>
<protein>
    <recommendedName>
        <fullName evidence="4">BEN domain-containing protein</fullName>
    </recommendedName>
</protein>
<evidence type="ECO:0000313" key="3">
    <source>
        <dbReference type="Proteomes" id="UP001159363"/>
    </source>
</evidence>
<feature type="compositionally biased region" description="Polar residues" evidence="1">
    <location>
        <begin position="70"/>
        <end position="81"/>
    </location>
</feature>
<evidence type="ECO:0008006" key="4">
    <source>
        <dbReference type="Google" id="ProtNLM"/>
    </source>
</evidence>
<name>A0ABQ9HCU8_9NEOP</name>
<dbReference type="PANTHER" id="PTHR10773:SF19">
    <property type="match status" value="1"/>
</dbReference>
<proteinExistence type="predicted"/>
<keyword evidence="3" id="KW-1185">Reference proteome</keyword>
<sequence length="230" mass="25159">MLLYFPNGQRGAMSSFATFPCGPPDFVLRKLLETNRDSVTGTTYSVARFKKSASHTPTHIASGQCPVETTAMTADRSSPTEDSLPDKNTQTSTASSPAPVTTKLDDILLDSLLDNSDEDKTYQPNATSEISSRKLCALVGTIIHGFQNVGGSGKFTPENKTTDSAVARVKSHIEKFPVMESYYCRKASGPTRTYLDSKLSIAKMHDLYVSECKEQQNISPVTLVTYRRIS</sequence>
<feature type="compositionally biased region" description="Low complexity" evidence="1">
    <location>
        <begin position="89"/>
        <end position="100"/>
    </location>
</feature>
<feature type="region of interest" description="Disordered" evidence="1">
    <location>
        <begin position="55"/>
        <end position="100"/>
    </location>
</feature>